<evidence type="ECO:0000256" key="1">
    <source>
        <dbReference type="SAM" id="MobiDB-lite"/>
    </source>
</evidence>
<accession>A0ABD2NMA9</accession>
<gene>
    <name evidence="2" type="ORF">HHI36_017343</name>
</gene>
<keyword evidence="3" id="KW-1185">Reference proteome</keyword>
<name>A0ABD2NMA9_9CUCU</name>
<dbReference type="Proteomes" id="UP001516400">
    <property type="component" value="Unassembled WGS sequence"/>
</dbReference>
<feature type="region of interest" description="Disordered" evidence="1">
    <location>
        <begin position="81"/>
        <end position="100"/>
    </location>
</feature>
<comment type="caution">
    <text evidence="2">The sequence shown here is derived from an EMBL/GenBank/DDBJ whole genome shotgun (WGS) entry which is preliminary data.</text>
</comment>
<reference evidence="2 3" key="1">
    <citation type="journal article" date="2021" name="BMC Biol.">
        <title>Horizontally acquired antibacterial genes associated with adaptive radiation of ladybird beetles.</title>
        <authorList>
            <person name="Li H.S."/>
            <person name="Tang X.F."/>
            <person name="Huang Y.H."/>
            <person name="Xu Z.Y."/>
            <person name="Chen M.L."/>
            <person name="Du X.Y."/>
            <person name="Qiu B.Y."/>
            <person name="Chen P.T."/>
            <person name="Zhang W."/>
            <person name="Slipinski A."/>
            <person name="Escalona H.E."/>
            <person name="Waterhouse R.M."/>
            <person name="Zwick A."/>
            <person name="Pang H."/>
        </authorList>
    </citation>
    <scope>NUCLEOTIDE SEQUENCE [LARGE SCALE GENOMIC DNA]</scope>
    <source>
        <strain evidence="2">SYSU2018</strain>
    </source>
</reference>
<dbReference type="EMBL" id="JABFTP020000124">
    <property type="protein sequence ID" value="KAL3279838.1"/>
    <property type="molecule type" value="Genomic_DNA"/>
</dbReference>
<proteinExistence type="predicted"/>
<sequence>MSEFDSQLGHVLFGVNQYNTQKSVPKGADIAVGQRIPNSTPCFIVFTGRSYIERGESDRRNDTVDGQLKLNRKFNGKYYEGKNRQQIERYTPKRVNNLQK</sequence>
<feature type="compositionally biased region" description="Basic and acidic residues" evidence="1">
    <location>
        <begin position="81"/>
        <end position="91"/>
    </location>
</feature>
<evidence type="ECO:0000313" key="2">
    <source>
        <dbReference type="EMBL" id="KAL3279838.1"/>
    </source>
</evidence>
<protein>
    <submittedName>
        <fullName evidence="2">Uncharacterized protein</fullName>
    </submittedName>
</protein>
<evidence type="ECO:0000313" key="3">
    <source>
        <dbReference type="Proteomes" id="UP001516400"/>
    </source>
</evidence>
<dbReference type="AlphaFoldDB" id="A0ABD2NMA9"/>
<organism evidence="2 3">
    <name type="scientific">Cryptolaemus montrouzieri</name>
    <dbReference type="NCBI Taxonomy" id="559131"/>
    <lineage>
        <taxon>Eukaryota</taxon>
        <taxon>Metazoa</taxon>
        <taxon>Ecdysozoa</taxon>
        <taxon>Arthropoda</taxon>
        <taxon>Hexapoda</taxon>
        <taxon>Insecta</taxon>
        <taxon>Pterygota</taxon>
        <taxon>Neoptera</taxon>
        <taxon>Endopterygota</taxon>
        <taxon>Coleoptera</taxon>
        <taxon>Polyphaga</taxon>
        <taxon>Cucujiformia</taxon>
        <taxon>Coccinelloidea</taxon>
        <taxon>Coccinellidae</taxon>
        <taxon>Scymninae</taxon>
        <taxon>Scymnini</taxon>
        <taxon>Cryptolaemus</taxon>
    </lineage>
</organism>